<name>A0A3D8JYB8_9BURK</name>
<evidence type="ECO:0000313" key="2">
    <source>
        <dbReference type="EMBL" id="RDU98118.1"/>
    </source>
</evidence>
<proteinExistence type="predicted"/>
<evidence type="ECO:0000256" key="1">
    <source>
        <dbReference type="SAM" id="MobiDB-lite"/>
    </source>
</evidence>
<dbReference type="OrthoDB" id="5398721at2"/>
<dbReference type="InterPro" id="IPR052931">
    <property type="entry name" value="Prophage_regulatory_activator"/>
</dbReference>
<accession>A0A3D8JYB8</accession>
<reference evidence="2 3" key="1">
    <citation type="submission" date="2018-08" db="EMBL/GenBank/DDBJ databases">
        <title>Paraburkholderia sp. DHOM06 isolated from forest soil.</title>
        <authorList>
            <person name="Gao Z.-H."/>
            <person name="Qiu L.-H."/>
        </authorList>
    </citation>
    <scope>NUCLEOTIDE SEQUENCE [LARGE SCALE GENOMIC DNA]</scope>
    <source>
        <strain evidence="2 3">DHOM06</strain>
    </source>
</reference>
<dbReference type="Pfam" id="PF05930">
    <property type="entry name" value="Phage_AlpA"/>
    <property type="match status" value="1"/>
</dbReference>
<dbReference type="Proteomes" id="UP000256838">
    <property type="component" value="Unassembled WGS sequence"/>
</dbReference>
<evidence type="ECO:0000313" key="3">
    <source>
        <dbReference type="Proteomes" id="UP000256838"/>
    </source>
</evidence>
<dbReference type="AlphaFoldDB" id="A0A3D8JYB8"/>
<comment type="caution">
    <text evidence="2">The sequence shown here is derived from an EMBL/GenBank/DDBJ whole genome shotgun (WGS) entry which is preliminary data.</text>
</comment>
<dbReference type="InterPro" id="IPR010260">
    <property type="entry name" value="AlpA"/>
</dbReference>
<keyword evidence="3" id="KW-1185">Reference proteome</keyword>
<dbReference type="PANTHER" id="PTHR36154:SF1">
    <property type="entry name" value="DNA-BINDING TRANSCRIPTIONAL ACTIVATOR ALPA"/>
    <property type="match status" value="1"/>
</dbReference>
<protein>
    <submittedName>
        <fullName evidence="2">AlpA family phage regulatory protein</fullName>
    </submittedName>
</protein>
<sequence length="110" mass="11926">MSGESEGHVVGVKENGLNSKGGRVDVAGLPQPTSGIEQWKVGKIARLPRVIELTGLGRSSIYNRMDSRSRYYDPTFPRCFSLSTSENGAVGWDEEQVRAWVIAQASSGQA</sequence>
<feature type="region of interest" description="Disordered" evidence="1">
    <location>
        <begin position="1"/>
        <end position="29"/>
    </location>
</feature>
<gene>
    <name evidence="2" type="ORF">DWV00_15025</name>
</gene>
<dbReference type="PANTHER" id="PTHR36154">
    <property type="entry name" value="DNA-BINDING TRANSCRIPTIONAL ACTIVATOR ALPA"/>
    <property type="match status" value="1"/>
</dbReference>
<organism evidence="2 3">
    <name type="scientific">Trinickia dinghuensis</name>
    <dbReference type="NCBI Taxonomy" id="2291023"/>
    <lineage>
        <taxon>Bacteria</taxon>
        <taxon>Pseudomonadati</taxon>
        <taxon>Pseudomonadota</taxon>
        <taxon>Betaproteobacteria</taxon>
        <taxon>Burkholderiales</taxon>
        <taxon>Burkholderiaceae</taxon>
        <taxon>Trinickia</taxon>
    </lineage>
</organism>
<dbReference type="EMBL" id="QRGA01000008">
    <property type="protein sequence ID" value="RDU98118.1"/>
    <property type="molecule type" value="Genomic_DNA"/>
</dbReference>